<keyword evidence="1" id="KW-1133">Transmembrane helix</keyword>
<accession>A0A2W5FIS9</accession>
<proteinExistence type="predicted"/>
<sequence length="756" mass="81276">MIDAVLTWLCSYALHSTLLIGGLWLLERAGGLRRLGPRTQEGLWRLALFGGLISASVALLPHGLSWPSLQAADVTHGVAPVAAPEPAPARPASAMAELPMVQDAAPAAAVPPDVSFGRLAHDLGLMLGGLWLVGAVWGLVELLLQWAWLRRTVRRLPALHSPRWLALCEQQAAAQGVAMPRLRQAHADWASPLLAPGRVLCLPAWSLELPDDEAAAVLGHELAHLRRRDPAWRLAAALLTALLWPQRLHQLALARLDLLAELACDASAAGAEDRRLALAQSLLRCAELRLGGRALPALACGAAASGSSLQARVRRLLQRDADTPREPRALRWGLLAALAAALLALPAVVVSHTDARALLTRLHLGELADAWPPHWMGSFSGTRLLNRYPGGSLAVEIRGTASFNEAEDDLQTLDGRLMVREREGDRLRELTLSAEGGAVTRHYQVDGQPAAWDADAQQWWAHKAHQLSTQLTDPAVRAQRLFAKGGLDAVLADAEQPAEGHLRQRRIVAVLGLRQPLDARAQDRLIALAATLEGGFERREALSALAGLKLAEAQQIAWLQAAAGMDGNFDRREALGTLAPQLLLKQPAVLKAWQGVLVRIDGDFDLRTALDVQIAATPDPAVLGLALEANRQLQGDFDKRAALSTVASHLAGDEGPLVQAYVQAAGHIQGNFDRREALSQLLERPRLGAAGIEQVLASAEGMDGGFERLQVLLRVVDKLADAKLASPALVERLRRAGRGLGDFERGQLENALDRLA</sequence>
<dbReference type="PANTHER" id="PTHR34978:SF3">
    <property type="entry name" value="SLR0241 PROTEIN"/>
    <property type="match status" value="1"/>
</dbReference>
<dbReference type="Proteomes" id="UP000249633">
    <property type="component" value="Unassembled WGS sequence"/>
</dbReference>
<dbReference type="Gene3D" id="3.30.2010.10">
    <property type="entry name" value="Metalloproteases ('zincins'), catalytic domain"/>
    <property type="match status" value="1"/>
</dbReference>
<name>A0A2W5FIS9_9BURK</name>
<gene>
    <name evidence="3" type="ORF">DI603_09230</name>
</gene>
<feature type="transmembrane region" description="Helical" evidence="1">
    <location>
        <begin position="329"/>
        <end position="349"/>
    </location>
</feature>
<dbReference type="EMBL" id="QFOD01000007">
    <property type="protein sequence ID" value="PZP32856.1"/>
    <property type="molecule type" value="Genomic_DNA"/>
</dbReference>
<keyword evidence="1" id="KW-0472">Membrane</keyword>
<protein>
    <recommendedName>
        <fullName evidence="2">Peptidase M56 domain-containing protein</fullName>
    </recommendedName>
</protein>
<feature type="transmembrane region" description="Helical" evidence="1">
    <location>
        <begin position="6"/>
        <end position="26"/>
    </location>
</feature>
<dbReference type="AlphaFoldDB" id="A0A2W5FIS9"/>
<feature type="transmembrane region" description="Helical" evidence="1">
    <location>
        <begin position="125"/>
        <end position="149"/>
    </location>
</feature>
<evidence type="ECO:0000256" key="1">
    <source>
        <dbReference type="SAM" id="Phobius"/>
    </source>
</evidence>
<evidence type="ECO:0000313" key="4">
    <source>
        <dbReference type="Proteomes" id="UP000249633"/>
    </source>
</evidence>
<feature type="transmembrane region" description="Helical" evidence="1">
    <location>
        <begin position="46"/>
        <end position="64"/>
    </location>
</feature>
<reference evidence="3 4" key="1">
    <citation type="submission" date="2017-08" db="EMBL/GenBank/DDBJ databases">
        <title>Infants hospitalized years apart are colonized by the same room-sourced microbial strains.</title>
        <authorList>
            <person name="Brooks B."/>
            <person name="Olm M.R."/>
            <person name="Firek B.A."/>
            <person name="Baker R."/>
            <person name="Thomas B.C."/>
            <person name="Morowitz M.J."/>
            <person name="Banfield J.F."/>
        </authorList>
    </citation>
    <scope>NUCLEOTIDE SEQUENCE [LARGE SCALE GENOMIC DNA]</scope>
    <source>
        <strain evidence="3">S2_012_000_R2_81</strain>
    </source>
</reference>
<dbReference type="InterPro" id="IPR052173">
    <property type="entry name" value="Beta-lactam_resp_regulator"/>
</dbReference>
<organism evidence="3 4">
    <name type="scientific">Roseateles depolymerans</name>
    <dbReference type="NCBI Taxonomy" id="76731"/>
    <lineage>
        <taxon>Bacteria</taxon>
        <taxon>Pseudomonadati</taxon>
        <taxon>Pseudomonadota</taxon>
        <taxon>Betaproteobacteria</taxon>
        <taxon>Burkholderiales</taxon>
        <taxon>Sphaerotilaceae</taxon>
        <taxon>Roseateles</taxon>
    </lineage>
</organism>
<keyword evidence="1" id="KW-0812">Transmembrane</keyword>
<dbReference type="PANTHER" id="PTHR34978">
    <property type="entry name" value="POSSIBLE SENSOR-TRANSDUCER PROTEIN BLAR"/>
    <property type="match status" value="1"/>
</dbReference>
<dbReference type="InterPro" id="IPR008756">
    <property type="entry name" value="Peptidase_M56"/>
</dbReference>
<feature type="domain" description="Peptidase M56" evidence="2">
    <location>
        <begin position="124"/>
        <end position="313"/>
    </location>
</feature>
<comment type="caution">
    <text evidence="3">The sequence shown here is derived from an EMBL/GenBank/DDBJ whole genome shotgun (WGS) entry which is preliminary data.</text>
</comment>
<evidence type="ECO:0000259" key="2">
    <source>
        <dbReference type="Pfam" id="PF05569"/>
    </source>
</evidence>
<dbReference type="Pfam" id="PF05569">
    <property type="entry name" value="Peptidase_M56"/>
    <property type="match status" value="1"/>
</dbReference>
<evidence type="ECO:0000313" key="3">
    <source>
        <dbReference type="EMBL" id="PZP32856.1"/>
    </source>
</evidence>